<evidence type="ECO:0000256" key="1">
    <source>
        <dbReference type="ARBA" id="ARBA00004141"/>
    </source>
</evidence>
<evidence type="ECO:0000256" key="4">
    <source>
        <dbReference type="ARBA" id="ARBA00023136"/>
    </source>
</evidence>
<feature type="transmembrane region" description="Helical" evidence="5">
    <location>
        <begin position="93"/>
        <end position="112"/>
    </location>
</feature>
<dbReference type="AlphaFoldDB" id="A0A6N4VEI6"/>
<evidence type="ECO:0000256" key="5">
    <source>
        <dbReference type="SAM" id="Phobius"/>
    </source>
</evidence>
<evidence type="ECO:0000313" key="7">
    <source>
        <dbReference type="Proteomes" id="UP000466785"/>
    </source>
</evidence>
<dbReference type="Proteomes" id="UP000466785">
    <property type="component" value="Chromosome"/>
</dbReference>
<evidence type="ECO:0000313" key="6">
    <source>
        <dbReference type="EMBL" id="BBX52047.1"/>
    </source>
</evidence>
<reference evidence="6 7" key="1">
    <citation type="journal article" date="2019" name="Emerg. Microbes Infect.">
        <title>Comprehensive subspecies identification of 175 nontuberculous mycobacteria species based on 7547 genomic profiles.</title>
        <authorList>
            <person name="Matsumoto Y."/>
            <person name="Kinjo T."/>
            <person name="Motooka D."/>
            <person name="Nabeya D."/>
            <person name="Jung N."/>
            <person name="Uechi K."/>
            <person name="Horii T."/>
            <person name="Iida T."/>
            <person name="Fujita J."/>
            <person name="Nakamura S."/>
        </authorList>
    </citation>
    <scope>NUCLEOTIDE SEQUENCE [LARGE SCALE GENOMIC DNA]</scope>
    <source>
        <strain evidence="6 7">JCM 12603</strain>
    </source>
</reference>
<evidence type="ECO:0000256" key="3">
    <source>
        <dbReference type="ARBA" id="ARBA00022989"/>
    </source>
</evidence>
<dbReference type="KEGG" id="mpof:MPOR_30730"/>
<evidence type="ECO:0000256" key="2">
    <source>
        <dbReference type="ARBA" id="ARBA00022692"/>
    </source>
</evidence>
<evidence type="ECO:0008006" key="8">
    <source>
        <dbReference type="Google" id="ProtNLM"/>
    </source>
</evidence>
<protein>
    <recommendedName>
        <fullName evidence="8">DoxX family protein</fullName>
    </recommendedName>
</protein>
<dbReference type="GO" id="GO:0016020">
    <property type="term" value="C:membrane"/>
    <property type="evidence" value="ECO:0007669"/>
    <property type="project" value="UniProtKB-SubCell"/>
</dbReference>
<accession>A0A6N4VEI6</accession>
<comment type="subcellular location">
    <subcellularLocation>
        <location evidence="1">Membrane</location>
        <topology evidence="1">Multi-pass membrane protein</topology>
    </subcellularLocation>
</comment>
<proteinExistence type="predicted"/>
<dbReference type="EMBL" id="AP022570">
    <property type="protein sequence ID" value="BBX52047.1"/>
    <property type="molecule type" value="Genomic_DNA"/>
</dbReference>
<name>A0A6N4VEI6_9MYCO</name>
<feature type="transmembrane region" description="Helical" evidence="5">
    <location>
        <begin position="68"/>
        <end position="87"/>
    </location>
</feature>
<keyword evidence="3 5" id="KW-1133">Transmembrane helix</keyword>
<keyword evidence="7" id="KW-1185">Reference proteome</keyword>
<dbReference type="Pfam" id="PF13564">
    <property type="entry name" value="DoxX_2"/>
    <property type="match status" value="1"/>
</dbReference>
<dbReference type="RefSeq" id="WP_163675114.1">
    <property type="nucleotide sequence ID" value="NZ_AP022570.1"/>
</dbReference>
<organism evidence="6 7">
    <name type="scientific">Mycolicibacterium poriferae</name>
    <dbReference type="NCBI Taxonomy" id="39694"/>
    <lineage>
        <taxon>Bacteria</taxon>
        <taxon>Bacillati</taxon>
        <taxon>Actinomycetota</taxon>
        <taxon>Actinomycetes</taxon>
        <taxon>Mycobacteriales</taxon>
        <taxon>Mycobacteriaceae</taxon>
        <taxon>Mycolicibacterium</taxon>
    </lineage>
</organism>
<gene>
    <name evidence="6" type="ORF">MPOR_30730</name>
</gene>
<keyword evidence="4 5" id="KW-0472">Membrane</keyword>
<sequence length="120" mass="12611">MSALTSRRAYLALAAVQAADAAACVGPVAPVKKAFDDVGLPEELRPLIPVVKAASAVGLLSVVRFPALARLTTFMLTVYFVLAVGSHLRVRDFSPNLIAASAFLALFGTMTVEGPDLRAR</sequence>
<keyword evidence="2 5" id="KW-0812">Transmembrane</keyword>
<dbReference type="InterPro" id="IPR032808">
    <property type="entry name" value="DoxX"/>
</dbReference>